<dbReference type="RefSeq" id="XP_009029010.1">
    <property type="nucleotide sequence ID" value="XM_009030762.1"/>
</dbReference>
<feature type="region of interest" description="Disordered" evidence="1">
    <location>
        <begin position="245"/>
        <end position="273"/>
    </location>
</feature>
<keyword evidence="2" id="KW-1133">Transmembrane helix</keyword>
<dbReference type="EMBL" id="AMQM01001835">
    <property type="status" value="NOT_ANNOTATED_CDS"/>
    <property type="molecule type" value="Genomic_DNA"/>
</dbReference>
<sequence length="273" mass="30358">MEVRCGCFISSHQGQSLTFESSRKGCSLVPEVFICCGSIGYTSRQICCIDKHDHFAPSFVDKCRMTNQQFDSVEKLFGADSVAFHRSIYKKNFTDDDYVSAMQKSNLMFILMMTLGFFTVPVLMVCAKVCLQRLDARISLWFRYQQNEMFSREPSPLPAVPLNETYSLPLASQPNTLVDMHSFVPVSFVFQPPPYSTTPKEPPKYSTLFPIIATEINGDGGNEACNVDACSAGVIQMQSVPANMESSSANAAADGRLFDRDDRQAGREANSTH</sequence>
<keyword evidence="2" id="KW-0812">Transmembrane</keyword>
<organism evidence="4 5">
    <name type="scientific">Helobdella robusta</name>
    <name type="common">Californian leech</name>
    <dbReference type="NCBI Taxonomy" id="6412"/>
    <lineage>
        <taxon>Eukaryota</taxon>
        <taxon>Metazoa</taxon>
        <taxon>Spiralia</taxon>
        <taxon>Lophotrochozoa</taxon>
        <taxon>Annelida</taxon>
        <taxon>Clitellata</taxon>
        <taxon>Hirudinea</taxon>
        <taxon>Rhynchobdellida</taxon>
        <taxon>Glossiphoniidae</taxon>
        <taxon>Helobdella</taxon>
    </lineage>
</organism>
<dbReference type="EMBL" id="KB097639">
    <property type="protein sequence ID" value="ESN92704.1"/>
    <property type="molecule type" value="Genomic_DNA"/>
</dbReference>
<evidence type="ECO:0000256" key="2">
    <source>
        <dbReference type="SAM" id="Phobius"/>
    </source>
</evidence>
<dbReference type="GeneID" id="20200688"/>
<gene>
    <name evidence="4" type="primary">20200688</name>
    <name evidence="3" type="ORF">HELRODRAFT_164800</name>
</gene>
<keyword evidence="2" id="KW-0472">Membrane</keyword>
<feature type="compositionally biased region" description="Basic and acidic residues" evidence="1">
    <location>
        <begin position="256"/>
        <end position="266"/>
    </location>
</feature>
<dbReference type="EnsemblMetazoa" id="HelroT164800">
    <property type="protein sequence ID" value="HelroP164800"/>
    <property type="gene ID" value="HelroG164800"/>
</dbReference>
<dbReference type="KEGG" id="hro:HELRODRAFT_164800"/>
<evidence type="ECO:0000313" key="5">
    <source>
        <dbReference type="Proteomes" id="UP000015101"/>
    </source>
</evidence>
<reference evidence="4" key="3">
    <citation type="submission" date="2015-06" db="UniProtKB">
        <authorList>
            <consortium name="EnsemblMetazoa"/>
        </authorList>
    </citation>
    <scope>IDENTIFICATION</scope>
</reference>
<dbReference type="Proteomes" id="UP000015101">
    <property type="component" value="Unassembled WGS sequence"/>
</dbReference>
<evidence type="ECO:0000313" key="4">
    <source>
        <dbReference type="EnsemblMetazoa" id="HelroP164800"/>
    </source>
</evidence>
<dbReference type="AlphaFoldDB" id="T1EVT8"/>
<accession>T1EVT8</accession>
<name>T1EVT8_HELRO</name>
<evidence type="ECO:0000256" key="1">
    <source>
        <dbReference type="SAM" id="MobiDB-lite"/>
    </source>
</evidence>
<reference evidence="5" key="1">
    <citation type="submission" date="2012-12" db="EMBL/GenBank/DDBJ databases">
        <authorList>
            <person name="Hellsten U."/>
            <person name="Grimwood J."/>
            <person name="Chapman J.A."/>
            <person name="Shapiro H."/>
            <person name="Aerts A."/>
            <person name="Otillar R.P."/>
            <person name="Terry A.Y."/>
            <person name="Boore J.L."/>
            <person name="Simakov O."/>
            <person name="Marletaz F."/>
            <person name="Cho S.-J."/>
            <person name="Edsinger-Gonzales E."/>
            <person name="Havlak P."/>
            <person name="Kuo D.-H."/>
            <person name="Larsson T."/>
            <person name="Lv J."/>
            <person name="Arendt D."/>
            <person name="Savage R."/>
            <person name="Osoegawa K."/>
            <person name="de Jong P."/>
            <person name="Lindberg D.R."/>
            <person name="Seaver E.C."/>
            <person name="Weisblat D.A."/>
            <person name="Putnam N.H."/>
            <person name="Grigoriev I.V."/>
            <person name="Rokhsar D.S."/>
        </authorList>
    </citation>
    <scope>NUCLEOTIDE SEQUENCE</scope>
</reference>
<dbReference type="InParanoid" id="T1EVT8"/>
<feature type="transmembrane region" description="Helical" evidence="2">
    <location>
        <begin position="107"/>
        <end position="131"/>
    </location>
</feature>
<reference evidence="3 5" key="2">
    <citation type="journal article" date="2013" name="Nature">
        <title>Insights into bilaterian evolution from three spiralian genomes.</title>
        <authorList>
            <person name="Simakov O."/>
            <person name="Marletaz F."/>
            <person name="Cho S.J."/>
            <person name="Edsinger-Gonzales E."/>
            <person name="Havlak P."/>
            <person name="Hellsten U."/>
            <person name="Kuo D.H."/>
            <person name="Larsson T."/>
            <person name="Lv J."/>
            <person name="Arendt D."/>
            <person name="Savage R."/>
            <person name="Osoegawa K."/>
            <person name="de Jong P."/>
            <person name="Grimwood J."/>
            <person name="Chapman J.A."/>
            <person name="Shapiro H."/>
            <person name="Aerts A."/>
            <person name="Otillar R.P."/>
            <person name="Terry A.Y."/>
            <person name="Boore J.L."/>
            <person name="Grigoriev I.V."/>
            <person name="Lindberg D.R."/>
            <person name="Seaver E.C."/>
            <person name="Weisblat D.A."/>
            <person name="Putnam N.H."/>
            <person name="Rokhsar D.S."/>
        </authorList>
    </citation>
    <scope>NUCLEOTIDE SEQUENCE</scope>
</reference>
<keyword evidence="5" id="KW-1185">Reference proteome</keyword>
<evidence type="ECO:0000313" key="3">
    <source>
        <dbReference type="EMBL" id="ESN92704.1"/>
    </source>
</evidence>
<dbReference type="CTD" id="20200688"/>
<dbReference type="HOGENOM" id="CLU_1020412_0_0_1"/>
<protein>
    <submittedName>
        <fullName evidence="3 4">Uncharacterized protein</fullName>
    </submittedName>
</protein>
<proteinExistence type="predicted"/>